<dbReference type="RefSeq" id="WP_369712813.1">
    <property type="nucleotide sequence ID" value="NZ_CP165646.1"/>
</dbReference>
<evidence type="ECO:0000256" key="2">
    <source>
        <dbReference type="SAM" id="SignalP"/>
    </source>
</evidence>
<dbReference type="Gene3D" id="1.10.287.1700">
    <property type="match status" value="1"/>
</dbReference>
<dbReference type="AlphaFoldDB" id="A0AB39VB20"/>
<gene>
    <name evidence="3" type="ORF">AB8B23_11245</name>
</gene>
<keyword evidence="1" id="KW-0175">Coiled coil</keyword>
<dbReference type="InterPro" id="IPR018543">
    <property type="entry name" value="Adhesion_FadA"/>
</dbReference>
<dbReference type="KEGG" id="lmes:AB8B23_11245"/>
<sequence>MKKVGILFILLNVLSFSAVSAKSTKTTTTQSVIGRFNQLEAEYERLLNMEQQEYDKLKATADAATNKLAEKEAQKAQLQERISKVEAAGEAKAFKAEYAELAKKYKSVVKALDNEIKSLKATIDNFTAIETLKSN</sequence>
<accession>A0AB39VB20</accession>
<name>A0AB39VB20_9FUSO</name>
<feature type="coiled-coil region" evidence="1">
    <location>
        <begin position="36"/>
        <end position="129"/>
    </location>
</feature>
<reference evidence="3" key="1">
    <citation type="submission" date="2024-07" db="EMBL/GenBank/DDBJ databases">
        <authorList>
            <person name="Li X.-J."/>
            <person name="Wang X."/>
        </authorList>
    </citation>
    <scope>NUCLEOTIDE SEQUENCE</scope>
    <source>
        <strain evidence="3">HSP-342</strain>
    </source>
</reference>
<evidence type="ECO:0000313" key="3">
    <source>
        <dbReference type="EMBL" id="XDU64479.1"/>
    </source>
</evidence>
<feature type="signal peptide" evidence="2">
    <location>
        <begin position="1"/>
        <end position="21"/>
    </location>
</feature>
<dbReference type="InterPro" id="IPR053716">
    <property type="entry name" value="Flag_assembly_chemotaxis_eff"/>
</dbReference>
<proteinExistence type="predicted"/>
<feature type="chain" id="PRO_5044254452" evidence="2">
    <location>
        <begin position="22"/>
        <end position="135"/>
    </location>
</feature>
<keyword evidence="2" id="KW-0732">Signal</keyword>
<evidence type="ECO:0000256" key="1">
    <source>
        <dbReference type="SAM" id="Coils"/>
    </source>
</evidence>
<organism evidence="3">
    <name type="scientific">Leptotrichia mesophila</name>
    <dbReference type="NCBI Taxonomy" id="3239303"/>
    <lineage>
        <taxon>Bacteria</taxon>
        <taxon>Fusobacteriati</taxon>
        <taxon>Fusobacteriota</taxon>
        <taxon>Fusobacteriia</taxon>
        <taxon>Fusobacteriales</taxon>
        <taxon>Leptotrichiaceae</taxon>
        <taxon>Leptotrichia</taxon>
    </lineage>
</organism>
<dbReference type="Pfam" id="PF09403">
    <property type="entry name" value="FadA"/>
    <property type="match status" value="1"/>
</dbReference>
<protein>
    <submittedName>
        <fullName evidence="3">Adhesion protein FadA</fullName>
    </submittedName>
</protein>
<dbReference type="EMBL" id="CP165646">
    <property type="protein sequence ID" value="XDU64479.1"/>
    <property type="molecule type" value="Genomic_DNA"/>
</dbReference>